<evidence type="ECO:0000313" key="2">
    <source>
        <dbReference type="EMBL" id="ELY79089.1"/>
    </source>
</evidence>
<keyword evidence="1" id="KW-0812">Transmembrane</keyword>
<keyword evidence="1" id="KW-0472">Membrane</keyword>
<feature type="transmembrane region" description="Helical" evidence="1">
    <location>
        <begin position="114"/>
        <end position="133"/>
    </location>
</feature>
<accession>L9YYB5</accession>
<dbReference type="EMBL" id="AOIJ01000052">
    <property type="protein sequence ID" value="ELY79089.1"/>
    <property type="molecule type" value="Genomic_DNA"/>
</dbReference>
<evidence type="ECO:0000313" key="3">
    <source>
        <dbReference type="Proteomes" id="UP000011592"/>
    </source>
</evidence>
<feature type="transmembrane region" description="Helical" evidence="1">
    <location>
        <begin position="82"/>
        <end position="102"/>
    </location>
</feature>
<dbReference type="AlphaFoldDB" id="L9YYB5"/>
<sequence>MHFVEDTVVGFVVVIESGDFDLTGIGIATDDDAGLGSVRQYLEIVLDDLSRCKLPRVGDVALKLMPVENGWSNMNRQTSYPVAVLVTGIAAVCALVIATGFLDPDWMLETLGLELYLGSIVVLLGCTVLSFYFDLAGTLRRGL</sequence>
<reference evidence="2 3" key="1">
    <citation type="journal article" date="2014" name="PLoS Genet.">
        <title>Phylogenetically driven sequencing of extremely halophilic archaea reveals strategies for static and dynamic osmo-response.</title>
        <authorList>
            <person name="Becker E.A."/>
            <person name="Seitzer P.M."/>
            <person name="Tritt A."/>
            <person name="Larsen D."/>
            <person name="Krusor M."/>
            <person name="Yao A.I."/>
            <person name="Wu D."/>
            <person name="Madern D."/>
            <person name="Eisen J.A."/>
            <person name="Darling A.E."/>
            <person name="Facciotti M.T."/>
        </authorList>
    </citation>
    <scope>NUCLEOTIDE SEQUENCE [LARGE SCALE GENOMIC DNA]</scope>
    <source>
        <strain evidence="2 3">JCM 14663</strain>
    </source>
</reference>
<keyword evidence="1" id="KW-1133">Transmembrane helix</keyword>
<gene>
    <name evidence="2" type="ORF">C486_11871</name>
</gene>
<dbReference type="PATRIC" id="fig|1230459.4.peg.2363"/>
<keyword evidence="3" id="KW-1185">Reference proteome</keyword>
<dbReference type="Proteomes" id="UP000011592">
    <property type="component" value="Unassembled WGS sequence"/>
</dbReference>
<comment type="caution">
    <text evidence="2">The sequence shown here is derived from an EMBL/GenBank/DDBJ whole genome shotgun (WGS) entry which is preliminary data.</text>
</comment>
<proteinExistence type="predicted"/>
<protein>
    <submittedName>
        <fullName evidence="2">Uncharacterized protein</fullName>
    </submittedName>
</protein>
<evidence type="ECO:0000256" key="1">
    <source>
        <dbReference type="SAM" id="Phobius"/>
    </source>
</evidence>
<name>L9YYB5_9EURY</name>
<organism evidence="2 3">
    <name type="scientific">Natrinema gari JCM 14663</name>
    <dbReference type="NCBI Taxonomy" id="1230459"/>
    <lineage>
        <taxon>Archaea</taxon>
        <taxon>Methanobacteriati</taxon>
        <taxon>Methanobacteriota</taxon>
        <taxon>Stenosarchaea group</taxon>
        <taxon>Halobacteria</taxon>
        <taxon>Halobacteriales</taxon>
        <taxon>Natrialbaceae</taxon>
        <taxon>Natrinema</taxon>
    </lineage>
</organism>